<sequence length="81" mass="9593">MKQMDFSLNDVQGEEQFIFDSQMIERAELMILRALKWQMRSITPFSFIHFFLSLFKLQDPVLQHALKARASDIIYKSQHGT</sequence>
<reference evidence="1 2" key="1">
    <citation type="submission" date="2020-10" db="EMBL/GenBank/DDBJ databases">
        <title>The Coptis chinensis genome and diversification of protoberbering-type alkaloids.</title>
        <authorList>
            <person name="Wang B."/>
            <person name="Shu S."/>
            <person name="Song C."/>
            <person name="Liu Y."/>
        </authorList>
    </citation>
    <scope>NUCLEOTIDE SEQUENCE [LARGE SCALE GENOMIC DNA]</scope>
    <source>
        <strain evidence="1">HL-2020</strain>
        <tissue evidence="1">Leaf</tissue>
    </source>
</reference>
<proteinExistence type="predicted"/>
<accession>A0A835H739</accession>
<name>A0A835H739_9MAGN</name>
<protein>
    <submittedName>
        <fullName evidence="1">Uncharacterized protein</fullName>
    </submittedName>
</protein>
<dbReference type="AlphaFoldDB" id="A0A835H739"/>
<comment type="caution">
    <text evidence="1">The sequence shown here is derived from an EMBL/GenBank/DDBJ whole genome shotgun (WGS) entry which is preliminary data.</text>
</comment>
<evidence type="ECO:0000313" key="2">
    <source>
        <dbReference type="Proteomes" id="UP000631114"/>
    </source>
</evidence>
<dbReference type="OrthoDB" id="306099at2759"/>
<dbReference type="Proteomes" id="UP000631114">
    <property type="component" value="Unassembled WGS sequence"/>
</dbReference>
<dbReference type="Gene3D" id="1.10.472.10">
    <property type="entry name" value="Cyclin-like"/>
    <property type="match status" value="1"/>
</dbReference>
<gene>
    <name evidence="1" type="ORF">IFM89_018618</name>
</gene>
<evidence type="ECO:0000313" key="1">
    <source>
        <dbReference type="EMBL" id="KAF9592902.1"/>
    </source>
</evidence>
<keyword evidence="2" id="KW-1185">Reference proteome</keyword>
<organism evidence="1 2">
    <name type="scientific">Coptis chinensis</name>
    <dbReference type="NCBI Taxonomy" id="261450"/>
    <lineage>
        <taxon>Eukaryota</taxon>
        <taxon>Viridiplantae</taxon>
        <taxon>Streptophyta</taxon>
        <taxon>Embryophyta</taxon>
        <taxon>Tracheophyta</taxon>
        <taxon>Spermatophyta</taxon>
        <taxon>Magnoliopsida</taxon>
        <taxon>Ranunculales</taxon>
        <taxon>Ranunculaceae</taxon>
        <taxon>Coptidoideae</taxon>
        <taxon>Coptis</taxon>
    </lineage>
</organism>
<dbReference type="EMBL" id="JADFTS010000008">
    <property type="protein sequence ID" value="KAF9592902.1"/>
    <property type="molecule type" value="Genomic_DNA"/>
</dbReference>